<proteinExistence type="predicted"/>
<reference evidence="1 2" key="1">
    <citation type="submission" date="2024-06" db="EMBL/GenBank/DDBJ databases">
        <title>The Natural Products Discovery Center: Release of the First 8490 Sequenced Strains for Exploring Actinobacteria Biosynthetic Diversity.</title>
        <authorList>
            <person name="Kalkreuter E."/>
            <person name="Kautsar S.A."/>
            <person name="Yang D."/>
            <person name="Bader C.D."/>
            <person name="Teijaro C.N."/>
            <person name="Fluegel L."/>
            <person name="Davis C.M."/>
            <person name="Simpson J.R."/>
            <person name="Lauterbach L."/>
            <person name="Steele A.D."/>
            <person name="Gui C."/>
            <person name="Meng S."/>
            <person name="Li G."/>
            <person name="Viehrig K."/>
            <person name="Ye F."/>
            <person name="Su P."/>
            <person name="Kiefer A.F."/>
            <person name="Nichols A."/>
            <person name="Cepeda A.J."/>
            <person name="Yan W."/>
            <person name="Fan B."/>
            <person name="Jiang Y."/>
            <person name="Adhikari A."/>
            <person name="Zheng C.-J."/>
            <person name="Schuster L."/>
            <person name="Cowan T.M."/>
            <person name="Smanski M.J."/>
            <person name="Chevrette M.G."/>
            <person name="De Carvalho L.P.S."/>
            <person name="Shen B."/>
        </authorList>
    </citation>
    <scope>NUCLEOTIDE SEQUENCE [LARGE SCALE GENOMIC DNA]</scope>
    <source>
        <strain evidence="1 2">NPDC006286</strain>
    </source>
</reference>
<dbReference type="EMBL" id="JBEXRX010000028">
    <property type="protein sequence ID" value="MEU0152778.1"/>
    <property type="molecule type" value="Genomic_DNA"/>
</dbReference>
<evidence type="ECO:0000313" key="1">
    <source>
        <dbReference type="EMBL" id="MEU0152778.1"/>
    </source>
</evidence>
<sequence>MPAIPAWLIEPLWVQFAALLPERPMYQPA</sequence>
<comment type="caution">
    <text evidence="1">The sequence shown here is derived from an EMBL/GenBank/DDBJ whole genome shotgun (WGS) entry which is preliminary data.</text>
</comment>
<dbReference type="Proteomes" id="UP001550348">
    <property type="component" value="Unassembled WGS sequence"/>
</dbReference>
<evidence type="ECO:0000313" key="2">
    <source>
        <dbReference type="Proteomes" id="UP001550348"/>
    </source>
</evidence>
<keyword evidence="2" id="KW-1185">Reference proteome</keyword>
<feature type="non-terminal residue" evidence="1">
    <location>
        <position position="29"/>
    </location>
</feature>
<gene>
    <name evidence="1" type="ORF">ABZ071_12775</name>
</gene>
<organism evidence="1 2">
    <name type="scientific">Micromonospora fulviviridis</name>
    <dbReference type="NCBI Taxonomy" id="47860"/>
    <lineage>
        <taxon>Bacteria</taxon>
        <taxon>Bacillati</taxon>
        <taxon>Actinomycetota</taxon>
        <taxon>Actinomycetes</taxon>
        <taxon>Micromonosporales</taxon>
        <taxon>Micromonosporaceae</taxon>
        <taxon>Micromonospora</taxon>
    </lineage>
</organism>
<name>A0ABV2VJ01_9ACTN</name>
<accession>A0ABV2VJ01</accession>
<protein>
    <submittedName>
        <fullName evidence="1">IS5/IS1182 family transposase</fullName>
    </submittedName>
</protein>